<dbReference type="EMBL" id="JAATIQ010000077">
    <property type="protein sequence ID" value="KAF4387674.1"/>
    <property type="molecule type" value="Genomic_DNA"/>
</dbReference>
<dbReference type="Proteomes" id="UP000583929">
    <property type="component" value="Unassembled WGS sequence"/>
</dbReference>
<dbReference type="GO" id="GO:0005524">
    <property type="term" value="F:ATP binding"/>
    <property type="evidence" value="ECO:0007669"/>
    <property type="project" value="UniProtKB-KW"/>
</dbReference>
<dbReference type="GO" id="GO:0005886">
    <property type="term" value="C:plasma membrane"/>
    <property type="evidence" value="ECO:0007669"/>
    <property type="project" value="TreeGrafter"/>
</dbReference>
<dbReference type="Proteomes" id="UP000525078">
    <property type="component" value="Unassembled WGS sequence"/>
</dbReference>
<sequence length="236" mass="27081">MFSCYRGNNKNKSTIEEDGLFMKNGGAVLEQTILLLNGKSNSLRSYSSHELNMATHNFNPSQIIHASLNYTLYKGSVIVNDDDDEEEISVKMFFPKFNNERHLKMIANEVAVASQMSKHRNVLKLLGYCLDSDLFMAISSIFVQRKTWGQILWDINSTKSQMNDGSSNYDWNGKLKHELETNALVEEEEEEDEEIRGQIMEYAKLVERCTNESVEERPNMVDVAKDHILIKTNNTL</sequence>
<reference evidence="5 6" key="1">
    <citation type="journal article" date="2020" name="bioRxiv">
        <title>Sequence and annotation of 42 cannabis genomes reveals extensive copy number variation in cannabinoid synthesis and pathogen resistance genes.</title>
        <authorList>
            <person name="Mckernan K.J."/>
            <person name="Helbert Y."/>
            <person name="Kane L.T."/>
            <person name="Ebling H."/>
            <person name="Zhang L."/>
            <person name="Liu B."/>
            <person name="Eaton Z."/>
            <person name="Mclaughlin S."/>
            <person name="Kingan S."/>
            <person name="Baybayan P."/>
            <person name="Concepcion G."/>
            <person name="Jordan M."/>
            <person name="Riva A."/>
            <person name="Barbazuk W."/>
            <person name="Harkins T."/>
        </authorList>
    </citation>
    <scope>NUCLEOTIDE SEQUENCE [LARGE SCALE GENOMIC DNA]</scope>
    <source>
        <strain evidence="5 6">cv. Jamaican Lion 4</strain>
        <strain evidence="4">Father</strain>
        <strain evidence="3">Mother</strain>
        <tissue evidence="4">Leaf</tissue>
    </source>
</reference>
<proteinExistence type="predicted"/>
<dbReference type="PANTHER" id="PTHR27005:SF522">
    <property type="entry name" value="NON-FUNCTIONAL PSEUDOKINASE ZED1-LIKE"/>
    <property type="match status" value="1"/>
</dbReference>
<name>A0A7J6GXH9_CANSA</name>
<evidence type="ECO:0000256" key="1">
    <source>
        <dbReference type="ARBA" id="ARBA00022741"/>
    </source>
</evidence>
<dbReference type="AlphaFoldDB" id="A0A7J6GXH9"/>
<dbReference type="InterPro" id="IPR011009">
    <property type="entry name" value="Kinase-like_dom_sf"/>
</dbReference>
<protein>
    <recommendedName>
        <fullName evidence="7">Serine-threonine/tyrosine-protein kinase catalytic domain-containing protein</fullName>
    </recommendedName>
</protein>
<dbReference type="SUPFAM" id="SSF56112">
    <property type="entry name" value="Protein kinase-like (PK-like)"/>
    <property type="match status" value="1"/>
</dbReference>
<dbReference type="InterPro" id="IPR045274">
    <property type="entry name" value="WAK-like"/>
</dbReference>
<dbReference type="PANTHER" id="PTHR27005">
    <property type="entry name" value="WALL-ASSOCIATED RECEPTOR KINASE-LIKE 21"/>
    <property type="match status" value="1"/>
</dbReference>
<organism evidence="4 6">
    <name type="scientific">Cannabis sativa</name>
    <name type="common">Hemp</name>
    <name type="synonym">Marijuana</name>
    <dbReference type="NCBI Taxonomy" id="3483"/>
    <lineage>
        <taxon>Eukaryota</taxon>
        <taxon>Viridiplantae</taxon>
        <taxon>Streptophyta</taxon>
        <taxon>Embryophyta</taxon>
        <taxon>Tracheophyta</taxon>
        <taxon>Spermatophyta</taxon>
        <taxon>Magnoliopsida</taxon>
        <taxon>eudicotyledons</taxon>
        <taxon>Gunneridae</taxon>
        <taxon>Pentapetalae</taxon>
        <taxon>rosids</taxon>
        <taxon>fabids</taxon>
        <taxon>Rosales</taxon>
        <taxon>Cannabaceae</taxon>
        <taxon>Cannabis</taxon>
    </lineage>
</organism>
<keyword evidence="6" id="KW-1185">Reference proteome</keyword>
<evidence type="ECO:0000313" key="3">
    <source>
        <dbReference type="EMBL" id="KAF4353729.1"/>
    </source>
</evidence>
<accession>A0A7J6GXH9</accession>
<keyword evidence="2" id="KW-0067">ATP-binding</keyword>
<dbReference type="GO" id="GO:0007166">
    <property type="term" value="P:cell surface receptor signaling pathway"/>
    <property type="evidence" value="ECO:0007669"/>
    <property type="project" value="InterPro"/>
</dbReference>
<gene>
    <name evidence="3" type="ORF">F8388_024298</name>
    <name evidence="4" type="ORF">G4B88_004001</name>
</gene>
<comment type="caution">
    <text evidence="4">The sequence shown here is derived from an EMBL/GenBank/DDBJ whole genome shotgun (WGS) entry which is preliminary data.</text>
</comment>
<dbReference type="EMBL" id="JAATIP010000290">
    <property type="protein sequence ID" value="KAF4353729.1"/>
    <property type="molecule type" value="Genomic_DNA"/>
</dbReference>
<evidence type="ECO:0000256" key="2">
    <source>
        <dbReference type="ARBA" id="ARBA00022840"/>
    </source>
</evidence>
<evidence type="ECO:0000313" key="6">
    <source>
        <dbReference type="Proteomes" id="UP000583929"/>
    </source>
</evidence>
<keyword evidence="1" id="KW-0547">Nucleotide-binding</keyword>
<evidence type="ECO:0000313" key="5">
    <source>
        <dbReference type="Proteomes" id="UP000525078"/>
    </source>
</evidence>
<evidence type="ECO:0008006" key="7">
    <source>
        <dbReference type="Google" id="ProtNLM"/>
    </source>
</evidence>
<evidence type="ECO:0000313" key="4">
    <source>
        <dbReference type="EMBL" id="KAF4387674.1"/>
    </source>
</evidence>
<dbReference type="Gene3D" id="3.30.200.20">
    <property type="entry name" value="Phosphorylase Kinase, domain 1"/>
    <property type="match status" value="1"/>
</dbReference>
<dbReference type="GO" id="GO:0004674">
    <property type="term" value="F:protein serine/threonine kinase activity"/>
    <property type="evidence" value="ECO:0007669"/>
    <property type="project" value="TreeGrafter"/>
</dbReference>